<dbReference type="PANTHER" id="PTHR47457">
    <property type="entry name" value="OS05G0345500 PROTEIN"/>
    <property type="match status" value="1"/>
</dbReference>
<dbReference type="Pfam" id="PF00754">
    <property type="entry name" value="F5_F8_type_C"/>
    <property type="match status" value="1"/>
</dbReference>
<proteinExistence type="predicted"/>
<keyword evidence="3" id="KW-1185">Reference proteome</keyword>
<protein>
    <recommendedName>
        <fullName evidence="1">F5/8 type C domain-containing protein</fullName>
    </recommendedName>
</protein>
<feature type="domain" description="F5/8 type C" evidence="1">
    <location>
        <begin position="311"/>
        <end position="426"/>
    </location>
</feature>
<name>A0ABR2KX77_9EUKA</name>
<reference evidence="2 3" key="1">
    <citation type="submission" date="2024-04" db="EMBL/GenBank/DDBJ databases">
        <title>Tritrichomonas musculus Genome.</title>
        <authorList>
            <person name="Alves-Ferreira E."/>
            <person name="Grigg M."/>
            <person name="Lorenzi H."/>
            <person name="Galac M."/>
        </authorList>
    </citation>
    <scope>NUCLEOTIDE SEQUENCE [LARGE SCALE GENOMIC DNA]</scope>
    <source>
        <strain evidence="2 3">EAF2021</strain>
    </source>
</reference>
<dbReference type="SUPFAM" id="SSF49785">
    <property type="entry name" value="Galactose-binding domain-like"/>
    <property type="match status" value="1"/>
</dbReference>
<dbReference type="InterPro" id="IPR000421">
    <property type="entry name" value="FA58C"/>
</dbReference>
<organism evidence="2 3">
    <name type="scientific">Tritrichomonas musculus</name>
    <dbReference type="NCBI Taxonomy" id="1915356"/>
    <lineage>
        <taxon>Eukaryota</taxon>
        <taxon>Metamonada</taxon>
        <taxon>Parabasalia</taxon>
        <taxon>Tritrichomonadida</taxon>
        <taxon>Tritrichomonadidae</taxon>
        <taxon>Tritrichomonas</taxon>
    </lineage>
</organism>
<dbReference type="EMBL" id="JAPFFF010000002">
    <property type="protein sequence ID" value="KAK8895719.1"/>
    <property type="molecule type" value="Genomic_DNA"/>
</dbReference>
<dbReference type="Gene3D" id="2.60.120.260">
    <property type="entry name" value="Galactose-binding domain-like"/>
    <property type="match status" value="1"/>
</dbReference>
<accession>A0ABR2KX77</accession>
<dbReference type="PANTHER" id="PTHR47457:SF1">
    <property type="entry name" value="BTB DOMAIN-CONTAINING PROTEIN-RELATED"/>
    <property type="match status" value="1"/>
</dbReference>
<sequence>MDSLFKFSLSANGYKNINFSSLPYDFTFVVNGDSYHTNRVIADFLSPLISKTHVSDPTFSSYVINLQNVGNFNDIIKLGQLKEFQITIDNVKFVKEVFEKLGNVSFYDNFEAYYDHTINDNANSFDIYDYVNKIIIKEKLGSTNLSKEISFISQRFYEIDKNTELISKLTPTLLEDILRSPKLCITSEDTLVDLLLTLGSSYFHLFEYVHFSEITPKIYKKFIDAFDINFLNESIWKTINNRIYSEKNKENEEFNFSSIEEEIEINEKRYKKKKEMIKNFENDGFNNNGIISHLTQVGQGNPHRRKLMDVTSSSVYLYHFPESCLDLVEDTYFASDDFNNQWILFDFKHNEIIPSFYLIRSQYDYVNNLKSWMIEGSIDGNDWTIMDKRLGVDCLKEKNVIARFSIQNPMRCRFVRLTQLGNNWNDNNFLIISGIEFFGKFISYI</sequence>
<evidence type="ECO:0000259" key="1">
    <source>
        <dbReference type="Pfam" id="PF00754"/>
    </source>
</evidence>
<comment type="caution">
    <text evidence="2">The sequence shown here is derived from an EMBL/GenBank/DDBJ whole genome shotgun (WGS) entry which is preliminary data.</text>
</comment>
<evidence type="ECO:0000313" key="2">
    <source>
        <dbReference type="EMBL" id="KAK8895719.1"/>
    </source>
</evidence>
<gene>
    <name evidence="2" type="ORF">M9Y10_013603</name>
</gene>
<dbReference type="InterPro" id="IPR008979">
    <property type="entry name" value="Galactose-bd-like_sf"/>
</dbReference>
<evidence type="ECO:0000313" key="3">
    <source>
        <dbReference type="Proteomes" id="UP001470230"/>
    </source>
</evidence>
<dbReference type="Proteomes" id="UP001470230">
    <property type="component" value="Unassembled WGS sequence"/>
</dbReference>